<dbReference type="Pfam" id="PF01090">
    <property type="entry name" value="Ribosomal_S19e"/>
    <property type="match status" value="2"/>
</dbReference>
<evidence type="ECO:0000256" key="3">
    <source>
        <dbReference type="ARBA" id="ARBA00023274"/>
    </source>
</evidence>
<sequence length="126" mass="14186">MGISVKDVNAHEFTKSLAAFLKKQGKMKIPDWAPIVKLAKYNELAPYDDDWYYTRAGRKRNGTAPSHFCRGNSSVARKVLQSLEGMKLVEKDTATGGRKLTPQGRKDLDRIAAQVNEKLNPRPKKE</sequence>
<dbReference type="GO" id="GO:0003735">
    <property type="term" value="F:structural constituent of ribosome"/>
    <property type="evidence" value="ECO:0007669"/>
    <property type="project" value="InterPro"/>
</dbReference>
<dbReference type="GO" id="GO:0022627">
    <property type="term" value="C:cytosolic small ribosomal subunit"/>
    <property type="evidence" value="ECO:0007669"/>
    <property type="project" value="TreeGrafter"/>
</dbReference>
<dbReference type="PROSITE" id="PS00628">
    <property type="entry name" value="RIBOSOMAL_S19E"/>
    <property type="match status" value="1"/>
</dbReference>
<dbReference type="Gene3D" id="1.10.10.10">
    <property type="entry name" value="Winged helix-like DNA-binding domain superfamily/Winged helix DNA-binding domain"/>
    <property type="match status" value="2"/>
</dbReference>
<dbReference type="SMART" id="SM01413">
    <property type="entry name" value="Ribosomal_S19e"/>
    <property type="match status" value="1"/>
</dbReference>
<protein>
    <recommendedName>
        <fullName evidence="6">40S ribosomal protein S19</fullName>
    </recommendedName>
</protein>
<dbReference type="EnsemblMetazoa" id="G26391.3">
    <property type="protein sequence ID" value="G26391.3:cds"/>
    <property type="gene ID" value="G26391"/>
</dbReference>
<evidence type="ECO:0000313" key="5">
    <source>
        <dbReference type="Proteomes" id="UP000005408"/>
    </source>
</evidence>
<dbReference type="PANTHER" id="PTHR11710:SF0">
    <property type="entry name" value="40S RIBOSOMAL PROTEIN S19"/>
    <property type="match status" value="1"/>
</dbReference>
<evidence type="ECO:0000256" key="2">
    <source>
        <dbReference type="ARBA" id="ARBA00022980"/>
    </source>
</evidence>
<dbReference type="InterPro" id="IPR018277">
    <property type="entry name" value="Ribosomal_eS19_CS"/>
</dbReference>
<evidence type="ECO:0000256" key="1">
    <source>
        <dbReference type="ARBA" id="ARBA00010014"/>
    </source>
</evidence>
<reference evidence="4" key="1">
    <citation type="submission" date="2022-08" db="UniProtKB">
        <authorList>
            <consortium name="EnsemblMetazoa"/>
        </authorList>
    </citation>
    <scope>IDENTIFICATION</scope>
    <source>
        <strain evidence="4">05x7-T-G4-1.051#20</strain>
    </source>
</reference>
<accession>A0A8W8L4B5</accession>
<dbReference type="AlphaFoldDB" id="A0A8W8L4B5"/>
<comment type="similarity">
    <text evidence="1">Belongs to the eukaryotic ribosomal protein eS19 family.</text>
</comment>
<keyword evidence="2" id="KW-0689">Ribosomal protein</keyword>
<proteinExistence type="inferred from homology"/>
<evidence type="ECO:0008006" key="6">
    <source>
        <dbReference type="Google" id="ProtNLM"/>
    </source>
</evidence>
<dbReference type="Proteomes" id="UP000005408">
    <property type="component" value="Unassembled WGS sequence"/>
</dbReference>
<name>A0A8W8L4B5_MAGGI</name>
<organism evidence="4 5">
    <name type="scientific">Magallana gigas</name>
    <name type="common">Pacific oyster</name>
    <name type="synonym">Crassostrea gigas</name>
    <dbReference type="NCBI Taxonomy" id="29159"/>
    <lineage>
        <taxon>Eukaryota</taxon>
        <taxon>Metazoa</taxon>
        <taxon>Spiralia</taxon>
        <taxon>Lophotrochozoa</taxon>
        <taxon>Mollusca</taxon>
        <taxon>Bivalvia</taxon>
        <taxon>Autobranchia</taxon>
        <taxon>Pteriomorphia</taxon>
        <taxon>Ostreida</taxon>
        <taxon>Ostreoidea</taxon>
        <taxon>Ostreidae</taxon>
        <taxon>Magallana</taxon>
    </lineage>
</organism>
<dbReference type="SUPFAM" id="SSF46785">
    <property type="entry name" value="Winged helix' DNA-binding domain"/>
    <property type="match status" value="1"/>
</dbReference>
<keyword evidence="5" id="KW-1185">Reference proteome</keyword>
<dbReference type="GO" id="GO:0003723">
    <property type="term" value="F:RNA binding"/>
    <property type="evidence" value="ECO:0007669"/>
    <property type="project" value="TreeGrafter"/>
</dbReference>
<dbReference type="InterPro" id="IPR036390">
    <property type="entry name" value="WH_DNA-bd_sf"/>
</dbReference>
<keyword evidence="3" id="KW-0687">Ribonucleoprotein</keyword>
<dbReference type="GO" id="GO:0006412">
    <property type="term" value="P:translation"/>
    <property type="evidence" value="ECO:0007669"/>
    <property type="project" value="InterPro"/>
</dbReference>
<dbReference type="PANTHER" id="PTHR11710">
    <property type="entry name" value="40S RIBOSOMAL PROTEIN S19"/>
    <property type="match status" value="1"/>
</dbReference>
<evidence type="ECO:0000313" key="4">
    <source>
        <dbReference type="EnsemblMetazoa" id="G26391.3:cds"/>
    </source>
</evidence>
<dbReference type="InterPro" id="IPR036388">
    <property type="entry name" value="WH-like_DNA-bd_sf"/>
</dbReference>
<dbReference type="GO" id="GO:0000028">
    <property type="term" value="P:ribosomal small subunit assembly"/>
    <property type="evidence" value="ECO:0007669"/>
    <property type="project" value="TreeGrafter"/>
</dbReference>
<dbReference type="InterPro" id="IPR001266">
    <property type="entry name" value="Ribosomal_eS19"/>
</dbReference>